<name>A0A8S3BM76_9BILA</name>
<feature type="non-terminal residue" evidence="1">
    <location>
        <position position="1"/>
    </location>
</feature>
<evidence type="ECO:0000313" key="1">
    <source>
        <dbReference type="EMBL" id="CAF4844166.1"/>
    </source>
</evidence>
<gene>
    <name evidence="1" type="ORF">SMN809_LOCUS49085</name>
</gene>
<evidence type="ECO:0000313" key="2">
    <source>
        <dbReference type="Proteomes" id="UP000676336"/>
    </source>
</evidence>
<accession>A0A8S3BM76</accession>
<feature type="non-terminal residue" evidence="1">
    <location>
        <position position="81"/>
    </location>
</feature>
<proteinExistence type="predicted"/>
<sequence length="81" mass="9076">WPSISFSPQADKLWHYTCIDVRATLISQSSIDSTVTSIIIIYAQLNDNIKNGIFIDAVSIRTLLPLGYEDISTYPIDQSNN</sequence>
<protein>
    <submittedName>
        <fullName evidence="1">Uncharacterized protein</fullName>
    </submittedName>
</protein>
<reference evidence="1" key="1">
    <citation type="submission" date="2021-02" db="EMBL/GenBank/DDBJ databases">
        <authorList>
            <person name="Nowell W R."/>
        </authorList>
    </citation>
    <scope>NUCLEOTIDE SEQUENCE</scope>
</reference>
<dbReference type="AlphaFoldDB" id="A0A8S3BM76"/>
<organism evidence="1 2">
    <name type="scientific">Rotaria magnacalcarata</name>
    <dbReference type="NCBI Taxonomy" id="392030"/>
    <lineage>
        <taxon>Eukaryota</taxon>
        <taxon>Metazoa</taxon>
        <taxon>Spiralia</taxon>
        <taxon>Gnathifera</taxon>
        <taxon>Rotifera</taxon>
        <taxon>Eurotatoria</taxon>
        <taxon>Bdelloidea</taxon>
        <taxon>Philodinida</taxon>
        <taxon>Philodinidae</taxon>
        <taxon>Rotaria</taxon>
    </lineage>
</organism>
<dbReference type="Proteomes" id="UP000676336">
    <property type="component" value="Unassembled WGS sequence"/>
</dbReference>
<comment type="caution">
    <text evidence="1">The sequence shown here is derived from an EMBL/GenBank/DDBJ whole genome shotgun (WGS) entry which is preliminary data.</text>
</comment>
<dbReference type="EMBL" id="CAJOBI010159223">
    <property type="protein sequence ID" value="CAF4844166.1"/>
    <property type="molecule type" value="Genomic_DNA"/>
</dbReference>